<dbReference type="PANTHER" id="PTHR46797:SF23">
    <property type="entry name" value="HTH-TYPE TRANSCRIPTIONAL REGULATOR SUTR"/>
    <property type="match status" value="1"/>
</dbReference>
<dbReference type="CDD" id="cd00093">
    <property type="entry name" value="HTH_XRE"/>
    <property type="match status" value="1"/>
</dbReference>
<comment type="similarity">
    <text evidence="1">Belongs to the short-chain fatty acyl-CoA assimilation regulator (ScfR) family.</text>
</comment>
<keyword evidence="2" id="KW-0805">Transcription regulation</keyword>
<dbReference type="EMBL" id="QLMK01000010">
    <property type="protein sequence ID" value="RAK27347.1"/>
    <property type="molecule type" value="Genomic_DNA"/>
</dbReference>
<evidence type="ECO:0000256" key="4">
    <source>
        <dbReference type="ARBA" id="ARBA00023163"/>
    </source>
</evidence>
<evidence type="ECO:0000256" key="2">
    <source>
        <dbReference type="ARBA" id="ARBA00023015"/>
    </source>
</evidence>
<dbReference type="PROSITE" id="PS50943">
    <property type="entry name" value="HTH_CROC1"/>
    <property type="match status" value="1"/>
</dbReference>
<keyword evidence="3" id="KW-0238">DNA-binding</keyword>
<evidence type="ECO:0000313" key="7">
    <source>
        <dbReference type="Proteomes" id="UP000249453"/>
    </source>
</evidence>
<comment type="caution">
    <text evidence="6">The sequence shown here is derived from an EMBL/GenBank/DDBJ whole genome shotgun (WGS) entry which is preliminary data.</text>
</comment>
<dbReference type="AlphaFoldDB" id="A0A364JTR8"/>
<dbReference type="Pfam" id="PF06114">
    <property type="entry name" value="Peptidase_M78"/>
    <property type="match status" value="1"/>
</dbReference>
<dbReference type="PANTHER" id="PTHR46797">
    <property type="entry name" value="HTH-TYPE TRANSCRIPTIONAL REGULATOR"/>
    <property type="match status" value="1"/>
</dbReference>
<dbReference type="Gene3D" id="1.10.260.40">
    <property type="entry name" value="lambda repressor-like DNA-binding domains"/>
    <property type="match status" value="1"/>
</dbReference>
<dbReference type="Pfam" id="PF09856">
    <property type="entry name" value="ScfRs"/>
    <property type="match status" value="1"/>
</dbReference>
<dbReference type="Pfam" id="PF01381">
    <property type="entry name" value="HTH_3"/>
    <property type="match status" value="1"/>
</dbReference>
<dbReference type="SMART" id="SM00530">
    <property type="entry name" value="HTH_XRE"/>
    <property type="match status" value="1"/>
</dbReference>
<dbReference type="InterPro" id="IPR010982">
    <property type="entry name" value="Lambda_DNA-bd_dom_sf"/>
</dbReference>
<evidence type="ECO:0000256" key="3">
    <source>
        <dbReference type="ARBA" id="ARBA00023125"/>
    </source>
</evidence>
<evidence type="ECO:0000256" key="1">
    <source>
        <dbReference type="ARBA" id="ARBA00007227"/>
    </source>
</evidence>
<dbReference type="InterPro" id="IPR018653">
    <property type="entry name" value="ScfR_C"/>
</dbReference>
<dbReference type="Proteomes" id="UP000249453">
    <property type="component" value="Unassembled WGS sequence"/>
</dbReference>
<accession>A0A364JTR8</accession>
<reference evidence="6 7" key="1">
    <citation type="submission" date="2018-06" db="EMBL/GenBank/DDBJ databases">
        <title>Genomic Encyclopedia of Type Strains, Phase IV (KMG-IV): sequencing the most valuable type-strain genomes for metagenomic binning, comparative biology and taxonomic classification.</title>
        <authorList>
            <person name="Goeker M."/>
        </authorList>
    </citation>
    <scope>NUCLEOTIDE SEQUENCE [LARGE SCALE GENOMIC DNA]</scope>
    <source>
        <strain evidence="6 7">DSM 26720</strain>
    </source>
</reference>
<organism evidence="6 7">
    <name type="scientific">Falsochrobactrum ovis</name>
    <dbReference type="NCBI Taxonomy" id="1293442"/>
    <lineage>
        <taxon>Bacteria</taxon>
        <taxon>Pseudomonadati</taxon>
        <taxon>Pseudomonadota</taxon>
        <taxon>Alphaproteobacteria</taxon>
        <taxon>Hyphomicrobiales</taxon>
        <taxon>Brucellaceae</taxon>
        <taxon>Falsochrobactrum</taxon>
    </lineage>
</organism>
<sequence length="517" mass="57638">MRAPIGIKIRRRRLEIGLSQAGLAKEIGISPAYLNLIENNKRAIGGKLLLRIGERLQLSLAELSGASEARSIQLIEEMLADPLMKGISLDQNAIRDFVARFPEAAIALTRLYRSYIDAMASIDVYIHRLQSDPLLSELLHLVLNRIAAIKSGAEILASVPDLTDDEQKRFIGTINNESADLTMTVRNLVAYFERTVAQQKAFSPMAELDEAIISQQDHFPQLEELAEKLRHETTGPNGWDESTLIRALQERFGVRFMRVPRSVSMPEQHRFDPTTNEFRVRASATAATRLFQLARLYALKAAPEILEQSVDALELTSDEAKKLARGALASYVAGAMLMPYERFLKDATTWQYDIDLLANLYNSSFEQVAHRLVTLRRPGAEGLPFGFLRADRTGRLTKRLPISGLTLPVSGYGCALWPIYQAFGSERIVRQVAVFPGGGRFLLIAKSVSKRVSNYHEQPLVYSIMLAFDLIHADRTVYGQGLDLSHEAVPVGPSCLLCSRQDCSHRQEAFSSRVSAS</sequence>
<evidence type="ECO:0000313" key="6">
    <source>
        <dbReference type="EMBL" id="RAK27347.1"/>
    </source>
</evidence>
<proteinExistence type="inferred from homology"/>
<gene>
    <name evidence="6" type="ORF">C7374_11066</name>
</gene>
<dbReference type="InterPro" id="IPR010359">
    <property type="entry name" value="IrrE_HExxH"/>
</dbReference>
<keyword evidence="7" id="KW-1185">Reference proteome</keyword>
<name>A0A364JTR8_9HYPH</name>
<dbReference type="GO" id="GO:0003677">
    <property type="term" value="F:DNA binding"/>
    <property type="evidence" value="ECO:0007669"/>
    <property type="project" value="UniProtKB-KW"/>
</dbReference>
<dbReference type="GO" id="GO:0003700">
    <property type="term" value="F:DNA-binding transcription factor activity"/>
    <property type="evidence" value="ECO:0007669"/>
    <property type="project" value="TreeGrafter"/>
</dbReference>
<dbReference type="InterPro" id="IPR050807">
    <property type="entry name" value="TransReg_Diox_bact_type"/>
</dbReference>
<keyword evidence="4" id="KW-0804">Transcription</keyword>
<evidence type="ECO:0000259" key="5">
    <source>
        <dbReference type="PROSITE" id="PS50943"/>
    </source>
</evidence>
<dbReference type="SUPFAM" id="SSF47413">
    <property type="entry name" value="lambda repressor-like DNA-binding domains"/>
    <property type="match status" value="1"/>
</dbReference>
<dbReference type="InterPro" id="IPR001387">
    <property type="entry name" value="Cro/C1-type_HTH"/>
</dbReference>
<protein>
    <recommendedName>
        <fullName evidence="5">HTH cro/C1-type domain-containing protein</fullName>
    </recommendedName>
</protein>
<dbReference type="GO" id="GO:0005829">
    <property type="term" value="C:cytosol"/>
    <property type="evidence" value="ECO:0007669"/>
    <property type="project" value="TreeGrafter"/>
</dbReference>
<feature type="domain" description="HTH cro/C1-type" evidence="5">
    <location>
        <begin position="9"/>
        <end position="63"/>
    </location>
</feature>